<comment type="caution">
    <text evidence="2">The sequence shown here is derived from an EMBL/GenBank/DDBJ whole genome shotgun (WGS) entry which is preliminary data.</text>
</comment>
<keyword evidence="3" id="KW-1185">Reference proteome</keyword>
<name>A0AA36J4P1_9DINO</name>
<evidence type="ECO:0000256" key="1">
    <source>
        <dbReference type="SAM" id="MobiDB-lite"/>
    </source>
</evidence>
<evidence type="ECO:0000313" key="3">
    <source>
        <dbReference type="Proteomes" id="UP001178507"/>
    </source>
</evidence>
<protein>
    <submittedName>
        <fullName evidence="2">Uncharacterized protein</fullName>
    </submittedName>
</protein>
<dbReference type="Proteomes" id="UP001178507">
    <property type="component" value="Unassembled WGS sequence"/>
</dbReference>
<reference evidence="2" key="1">
    <citation type="submission" date="2023-08" db="EMBL/GenBank/DDBJ databases">
        <authorList>
            <person name="Chen Y."/>
            <person name="Shah S."/>
            <person name="Dougan E. K."/>
            <person name="Thang M."/>
            <person name="Chan C."/>
        </authorList>
    </citation>
    <scope>NUCLEOTIDE SEQUENCE</scope>
</reference>
<proteinExistence type="predicted"/>
<feature type="region of interest" description="Disordered" evidence="1">
    <location>
        <begin position="48"/>
        <end position="67"/>
    </location>
</feature>
<gene>
    <name evidence="2" type="ORF">EVOR1521_LOCUS22652</name>
</gene>
<evidence type="ECO:0000313" key="2">
    <source>
        <dbReference type="EMBL" id="CAJ1399029.1"/>
    </source>
</evidence>
<accession>A0AA36J4P1</accession>
<organism evidence="2 3">
    <name type="scientific">Effrenium voratum</name>
    <dbReference type="NCBI Taxonomy" id="2562239"/>
    <lineage>
        <taxon>Eukaryota</taxon>
        <taxon>Sar</taxon>
        <taxon>Alveolata</taxon>
        <taxon>Dinophyceae</taxon>
        <taxon>Suessiales</taxon>
        <taxon>Symbiodiniaceae</taxon>
        <taxon>Effrenium</taxon>
    </lineage>
</organism>
<sequence length="122" mass="13340">MPCLRANDAEAGEQAEASPTLLTTKAVGIQADDCDVVLVKTKELNLKRGKTEQLPSASHAKDFRRSMTAPEKIATAGRTAGKQVRSAWFSAGDGLLRWITSSKQPQLICASFGMQSRYWQTR</sequence>
<dbReference type="EMBL" id="CAUJNA010003321">
    <property type="protein sequence ID" value="CAJ1399029.1"/>
    <property type="molecule type" value="Genomic_DNA"/>
</dbReference>
<dbReference type="AlphaFoldDB" id="A0AA36J4P1"/>